<comment type="caution">
    <text evidence="2">The sequence shown here is derived from an EMBL/GenBank/DDBJ whole genome shotgun (WGS) entry which is preliminary data.</text>
</comment>
<dbReference type="PANTHER" id="PTHR43130:SF3">
    <property type="entry name" value="HTH-TYPE TRANSCRIPTIONAL REGULATOR RV1931C"/>
    <property type="match status" value="1"/>
</dbReference>
<name>A0A1F7SJS5_9BACT</name>
<dbReference type="SUPFAM" id="SSF54593">
    <property type="entry name" value="Glyoxalase/Bleomycin resistance protein/Dihydroxybiphenyl dioxygenase"/>
    <property type="match status" value="1"/>
</dbReference>
<gene>
    <name evidence="2" type="ORF">A3G31_04060</name>
</gene>
<dbReference type="Gene3D" id="3.40.50.880">
    <property type="match status" value="1"/>
</dbReference>
<dbReference type="InterPro" id="IPR002818">
    <property type="entry name" value="DJ-1/PfpI"/>
</dbReference>
<dbReference type="PANTHER" id="PTHR43130">
    <property type="entry name" value="ARAC-FAMILY TRANSCRIPTIONAL REGULATOR"/>
    <property type="match status" value="1"/>
</dbReference>
<dbReference type="STRING" id="1817883.A3G31_04060"/>
<reference evidence="2 3" key="1">
    <citation type="journal article" date="2016" name="Nat. Commun.">
        <title>Thousands of microbial genomes shed light on interconnected biogeochemical processes in an aquifer system.</title>
        <authorList>
            <person name="Anantharaman K."/>
            <person name="Brown C.T."/>
            <person name="Hug L.A."/>
            <person name="Sharon I."/>
            <person name="Castelle C.J."/>
            <person name="Probst A.J."/>
            <person name="Thomas B.C."/>
            <person name="Singh A."/>
            <person name="Wilkins M.J."/>
            <person name="Karaoz U."/>
            <person name="Brodie E.L."/>
            <person name="Williams K.H."/>
            <person name="Hubbard S.S."/>
            <person name="Banfield J.F."/>
        </authorList>
    </citation>
    <scope>NUCLEOTIDE SEQUENCE [LARGE SCALE GENOMIC DNA]</scope>
</reference>
<dbReference type="InterPro" id="IPR004360">
    <property type="entry name" value="Glyas_Fos-R_dOase_dom"/>
</dbReference>
<dbReference type="InterPro" id="IPR037523">
    <property type="entry name" value="VOC_core"/>
</dbReference>
<feature type="domain" description="VOC" evidence="1">
    <location>
        <begin position="199"/>
        <end position="343"/>
    </location>
</feature>
<dbReference type="SUPFAM" id="SSF52317">
    <property type="entry name" value="Class I glutamine amidotransferase-like"/>
    <property type="match status" value="1"/>
</dbReference>
<evidence type="ECO:0000313" key="2">
    <source>
        <dbReference type="EMBL" id="OGL54009.1"/>
    </source>
</evidence>
<dbReference type="Pfam" id="PF01965">
    <property type="entry name" value="DJ-1_PfpI"/>
    <property type="match status" value="1"/>
</dbReference>
<dbReference type="InterPro" id="IPR029068">
    <property type="entry name" value="Glyas_Bleomycin-R_OHBP_Dase"/>
</dbReference>
<dbReference type="EMBL" id="MGDI01000017">
    <property type="protein sequence ID" value="OGL54009.1"/>
    <property type="molecule type" value="Genomic_DNA"/>
</dbReference>
<protein>
    <recommendedName>
        <fullName evidence="1">VOC domain-containing protein</fullName>
    </recommendedName>
</protein>
<organism evidence="2 3">
    <name type="scientific">Candidatus Schekmanbacteria bacterium RIFCSPLOWO2_12_FULL_38_15</name>
    <dbReference type="NCBI Taxonomy" id="1817883"/>
    <lineage>
        <taxon>Bacteria</taxon>
        <taxon>Candidatus Schekmaniibacteriota</taxon>
    </lineage>
</organism>
<dbReference type="PROSITE" id="PS51819">
    <property type="entry name" value="VOC"/>
    <property type="match status" value="1"/>
</dbReference>
<dbReference type="CDD" id="cd03135">
    <property type="entry name" value="GATase1_DJ-1"/>
    <property type="match status" value="1"/>
</dbReference>
<dbReference type="InterPro" id="IPR052158">
    <property type="entry name" value="INH-QAR"/>
</dbReference>
<evidence type="ECO:0000313" key="3">
    <source>
        <dbReference type="Proteomes" id="UP000178082"/>
    </source>
</evidence>
<evidence type="ECO:0000259" key="1">
    <source>
        <dbReference type="PROSITE" id="PS51819"/>
    </source>
</evidence>
<sequence length="345" mass="38063">MKRVLLLLADGFEAFEAAAFTDVLGWASAFGEEPIEVVTAGLHPKLKCTFTFEVIPMLHLLEVNVEDFDAVAIPGGFEKAGFYKDAYSREFLDIIRKFSEQGKPIASICVGALPVGRSGILTGRRATTYHLLEGKRRRELAAMGAVVVDTPLVQDGNIITSTSPATAIDVAFTLLEALTSPENANRIKKLMGFDSYNAKFVHINIISENWGKLAQFYERVFGCKCVLPERDMSGKWIEDGTGVFNAHIKGIHLRLPGYDENGPTLEIFQYNRNILGEKPKINQTGLVHIAFLVDDVESALSKVLSEGGSQLGKIVMKDIPEVGKLIFVYAKDPEGNIIELQNWEK</sequence>
<dbReference type="Pfam" id="PF00903">
    <property type="entry name" value="Glyoxalase"/>
    <property type="match status" value="1"/>
</dbReference>
<dbReference type="AlphaFoldDB" id="A0A1F7SJS5"/>
<proteinExistence type="predicted"/>
<dbReference type="Gene3D" id="3.10.180.10">
    <property type="entry name" value="2,3-Dihydroxybiphenyl 1,2-Dioxygenase, domain 1"/>
    <property type="match status" value="1"/>
</dbReference>
<dbReference type="Proteomes" id="UP000178082">
    <property type="component" value="Unassembled WGS sequence"/>
</dbReference>
<accession>A0A1F7SJS5</accession>
<dbReference type="InterPro" id="IPR029062">
    <property type="entry name" value="Class_I_gatase-like"/>
</dbReference>